<feature type="domain" description="N-acetyltransferase" evidence="1">
    <location>
        <begin position="1"/>
        <end position="127"/>
    </location>
</feature>
<sequence>MNVRGATSGEYQTVRSIFDVAMLQVPDLPTMEVLVATESDRILGGAAVEVDGGRGDRGELHAIAVRPRRRGQGIGTELVEEATERWDPVVASFDERVRPFYETLEFDISPTGNGRLRGVRSDERLHE</sequence>
<dbReference type="InterPro" id="IPR016181">
    <property type="entry name" value="Acyl_CoA_acyltransferase"/>
</dbReference>
<dbReference type="GO" id="GO:0016747">
    <property type="term" value="F:acyltransferase activity, transferring groups other than amino-acyl groups"/>
    <property type="evidence" value="ECO:0007669"/>
    <property type="project" value="InterPro"/>
</dbReference>
<dbReference type="RefSeq" id="WP_152120127.1">
    <property type="nucleotide sequence ID" value="NZ_QJOW01000003.1"/>
</dbReference>
<dbReference type="InterPro" id="IPR000182">
    <property type="entry name" value="GNAT_dom"/>
</dbReference>
<keyword evidence="7" id="KW-1185">Reference proteome</keyword>
<dbReference type="Pfam" id="PF13508">
    <property type="entry name" value="Acetyltransf_7"/>
    <property type="match status" value="1"/>
</dbReference>
<proteinExistence type="predicted"/>
<evidence type="ECO:0000313" key="5">
    <source>
        <dbReference type="Proteomes" id="UP000326207"/>
    </source>
</evidence>
<protein>
    <submittedName>
        <fullName evidence="3">GNAT family N-acetyltransferase</fullName>
    </submittedName>
</protein>
<dbReference type="OrthoDB" id="194677at2157"/>
<dbReference type="SUPFAM" id="SSF55729">
    <property type="entry name" value="Acyl-CoA N-acyltransferases (Nat)"/>
    <property type="match status" value="1"/>
</dbReference>
<dbReference type="Proteomes" id="UP000326865">
    <property type="component" value="Unassembled WGS sequence"/>
</dbReference>
<dbReference type="Proteomes" id="UP000326302">
    <property type="component" value="Unassembled WGS sequence"/>
</dbReference>
<evidence type="ECO:0000313" key="3">
    <source>
        <dbReference type="EMBL" id="KAB7516174.1"/>
    </source>
</evidence>
<name>A0A5N5UBX0_9EURY</name>
<reference evidence="5 6" key="1">
    <citation type="submission" date="2019-10" db="EMBL/GenBank/DDBJ databases">
        <title>Unraveling microbial dark matter from salterns through culturing: the case of the genus Halosegnis.</title>
        <authorList>
            <person name="Duran-Viseras A."/>
            <person name="Andrei A.-S."/>
            <person name="Vera-Gargallo B."/>
            <person name="Ghai R."/>
            <person name="Sanchez-Porro C."/>
            <person name="Ventosa A."/>
        </authorList>
    </citation>
    <scope>NUCLEOTIDE SEQUENCE [LARGE SCALE GENOMIC DNA]</scope>
    <source>
        <strain evidence="2 6">F17-44</strain>
        <strain evidence="3 7">F18-79</strain>
        <strain evidence="4 5">F19-13</strain>
    </source>
</reference>
<dbReference type="PROSITE" id="PS51186">
    <property type="entry name" value="GNAT"/>
    <property type="match status" value="1"/>
</dbReference>
<dbReference type="EMBL" id="QJOW01000003">
    <property type="protein sequence ID" value="KAB7515123.1"/>
    <property type="molecule type" value="Genomic_DNA"/>
</dbReference>
<evidence type="ECO:0000313" key="6">
    <source>
        <dbReference type="Proteomes" id="UP000326302"/>
    </source>
</evidence>
<dbReference type="CDD" id="cd04301">
    <property type="entry name" value="NAT_SF"/>
    <property type="match status" value="1"/>
</dbReference>
<organism evidence="3 7">
    <name type="scientific">Halosegnis rubeus</name>
    <dbReference type="NCBI Taxonomy" id="2212850"/>
    <lineage>
        <taxon>Archaea</taxon>
        <taxon>Methanobacteriati</taxon>
        <taxon>Methanobacteriota</taxon>
        <taxon>Stenosarchaea group</taxon>
        <taxon>Halobacteria</taxon>
        <taxon>Halobacteriales</taxon>
        <taxon>Natronomonadaceae</taxon>
        <taxon>Halosegnis</taxon>
    </lineage>
</organism>
<dbReference type="AlphaFoldDB" id="A0A5N5UBX0"/>
<evidence type="ECO:0000259" key="1">
    <source>
        <dbReference type="PROSITE" id="PS51186"/>
    </source>
</evidence>
<accession>A0A5N5UFI0</accession>
<evidence type="ECO:0000313" key="7">
    <source>
        <dbReference type="Proteomes" id="UP000326865"/>
    </source>
</evidence>
<dbReference type="Proteomes" id="UP000326207">
    <property type="component" value="Unassembled WGS sequence"/>
</dbReference>
<comment type="caution">
    <text evidence="3">The sequence shown here is derived from an EMBL/GenBank/DDBJ whole genome shotgun (WGS) entry which is preliminary data.</text>
</comment>
<accession>A0A5N5U916</accession>
<dbReference type="EMBL" id="QMDY01000004">
    <property type="protein sequence ID" value="KAB7517484.1"/>
    <property type="molecule type" value="Genomic_DNA"/>
</dbReference>
<dbReference type="Gene3D" id="3.40.630.30">
    <property type="match status" value="1"/>
</dbReference>
<gene>
    <name evidence="3" type="ORF">DM867_03270</name>
    <name evidence="2" type="ORF">DMP03_07675</name>
    <name evidence="4" type="ORF">DP108_07815</name>
</gene>
<keyword evidence="3" id="KW-0808">Transferase</keyword>
<evidence type="ECO:0000313" key="2">
    <source>
        <dbReference type="EMBL" id="KAB7515123.1"/>
    </source>
</evidence>
<dbReference type="EMBL" id="QKKZ01000001">
    <property type="protein sequence ID" value="KAB7516174.1"/>
    <property type="molecule type" value="Genomic_DNA"/>
</dbReference>
<evidence type="ECO:0000313" key="4">
    <source>
        <dbReference type="EMBL" id="KAB7517484.1"/>
    </source>
</evidence>
<accession>A0A5N5UBX0</accession>